<dbReference type="GO" id="GO:0003677">
    <property type="term" value="F:DNA binding"/>
    <property type="evidence" value="ECO:0007669"/>
    <property type="project" value="UniProtKB-KW"/>
</dbReference>
<keyword evidence="1" id="KW-0238">DNA-binding</keyword>
<dbReference type="Proteomes" id="UP001054811">
    <property type="component" value="Chromosome"/>
</dbReference>
<keyword evidence="2" id="KW-1185">Reference proteome</keyword>
<gene>
    <name evidence="1" type="ORF">L2X98_28375</name>
</gene>
<dbReference type="RefSeq" id="WP_259611000.1">
    <property type="nucleotide sequence ID" value="NZ_CP091139.2"/>
</dbReference>
<organism evidence="1 2">
    <name type="scientific">Microbacterium elymi</name>
    <dbReference type="NCBI Taxonomy" id="2909587"/>
    <lineage>
        <taxon>Bacteria</taxon>
        <taxon>Bacillati</taxon>
        <taxon>Actinomycetota</taxon>
        <taxon>Actinomycetes</taxon>
        <taxon>Micrococcales</taxon>
        <taxon>Microbacteriaceae</taxon>
        <taxon>Microbacterium</taxon>
    </lineage>
</organism>
<proteinExistence type="predicted"/>
<name>A0ABY5NH16_9MICO</name>
<evidence type="ECO:0000313" key="1">
    <source>
        <dbReference type="EMBL" id="UUT34477.1"/>
    </source>
</evidence>
<protein>
    <submittedName>
        <fullName evidence="1">AbrB/MazE/SpoVT family DNA-binding domain-containing protein</fullName>
    </submittedName>
</protein>
<sequence length="64" mass="6826">MRDAIGISAGVVDIHVVGNVLQIEVPDVADPLVQDEDGRLVVAASGSTMTDDDVRELRLGLQQR</sequence>
<reference evidence="1" key="1">
    <citation type="submission" date="2022-01" db="EMBL/GenBank/DDBJ databases">
        <title>Microbacterium eymi and Microbacterium rhizovicinus sp. nov., isolated from the rhizospheric soil of Elymus tsukushiensis, a plant native to the Dokdo Islands, Republic of Korea.</title>
        <authorList>
            <person name="Hwang Y.J."/>
        </authorList>
    </citation>
    <scope>NUCLEOTIDE SEQUENCE</scope>
    <source>
        <strain evidence="1">KUDC0405</strain>
    </source>
</reference>
<evidence type="ECO:0000313" key="2">
    <source>
        <dbReference type="Proteomes" id="UP001054811"/>
    </source>
</evidence>
<dbReference type="EMBL" id="CP091139">
    <property type="protein sequence ID" value="UUT34477.1"/>
    <property type="molecule type" value="Genomic_DNA"/>
</dbReference>
<accession>A0ABY5NH16</accession>